<name>A0A5P2CT52_STRVZ</name>
<dbReference type="AlphaFoldDB" id="A0A5P2CT52"/>
<dbReference type="EMBL" id="CP029191">
    <property type="protein sequence ID" value="QES45177.1"/>
    <property type="molecule type" value="Genomic_DNA"/>
</dbReference>
<evidence type="ECO:0000313" key="2">
    <source>
        <dbReference type="Proteomes" id="UP000324015"/>
    </source>
</evidence>
<accession>A0A5P2CT52</accession>
<organism evidence="1 2">
    <name type="scientific">Streptomyces venezuelae</name>
    <dbReference type="NCBI Taxonomy" id="54571"/>
    <lineage>
        <taxon>Bacteria</taxon>
        <taxon>Bacillati</taxon>
        <taxon>Actinomycetota</taxon>
        <taxon>Actinomycetes</taxon>
        <taxon>Kitasatosporales</taxon>
        <taxon>Streptomycetaceae</taxon>
        <taxon>Streptomyces</taxon>
    </lineage>
</organism>
<protein>
    <submittedName>
        <fullName evidence="1">Uncharacterized protein</fullName>
    </submittedName>
</protein>
<sequence>MKTTVAEYLVTRGLPATWCYASPFGRIAAETYRSTYRREPRHAFRLINGRFRRVMAYRASERHVLDTAWEIYPRCTDPSAAVPSPRRTVARIDRVLNDYSVSGDAMRWQPGNQPLTRHP</sequence>
<gene>
    <name evidence="1" type="ORF">DEJ49_33080</name>
</gene>
<reference evidence="1 2" key="1">
    <citation type="submission" date="2018-05" db="EMBL/GenBank/DDBJ databases">
        <title>Streptomyces venezuelae.</title>
        <authorList>
            <person name="Kim W."/>
            <person name="Lee N."/>
            <person name="Cho B.-K."/>
        </authorList>
    </citation>
    <scope>NUCLEOTIDE SEQUENCE [LARGE SCALE GENOMIC DNA]</scope>
    <source>
        <strain evidence="1 2">ATCC 14585</strain>
    </source>
</reference>
<proteinExistence type="predicted"/>
<evidence type="ECO:0000313" key="1">
    <source>
        <dbReference type="EMBL" id="QES45177.1"/>
    </source>
</evidence>
<dbReference type="RefSeq" id="WP_150187490.1">
    <property type="nucleotide sequence ID" value="NZ_CP029191.1"/>
</dbReference>
<dbReference type="Proteomes" id="UP000324015">
    <property type="component" value="Chromosome"/>
</dbReference>